<sequence length="97" mass="10777">MKQDGGPHPRPNDTQALLSAAFNSMRELVFIVDRDFNIVFANHKALSLCLPEDAGQASAGHLVGENIFTRLRGYGDLPLLAVVEQQLEQPEHSPLWR</sequence>
<dbReference type="SUPFAM" id="SSF55785">
    <property type="entry name" value="PYP-like sensor domain (PAS domain)"/>
    <property type="match status" value="1"/>
</dbReference>
<evidence type="ECO:0000259" key="1">
    <source>
        <dbReference type="Pfam" id="PF13188"/>
    </source>
</evidence>
<dbReference type="InterPro" id="IPR000014">
    <property type="entry name" value="PAS"/>
</dbReference>
<dbReference type="Gene3D" id="3.30.450.20">
    <property type="entry name" value="PAS domain"/>
    <property type="match status" value="1"/>
</dbReference>
<name>A0A2X2STJ4_9ENTR</name>
<evidence type="ECO:0000313" key="2">
    <source>
        <dbReference type="EMBL" id="SQA96496.1"/>
    </source>
</evidence>
<proteinExistence type="predicted"/>
<dbReference type="Proteomes" id="UP000251197">
    <property type="component" value="Unassembled WGS sequence"/>
</dbReference>
<organism evidence="2 3">
    <name type="scientific">Cedecea neteri</name>
    <dbReference type="NCBI Taxonomy" id="158822"/>
    <lineage>
        <taxon>Bacteria</taxon>
        <taxon>Pseudomonadati</taxon>
        <taxon>Pseudomonadota</taxon>
        <taxon>Gammaproteobacteria</taxon>
        <taxon>Enterobacterales</taxon>
        <taxon>Enterobacteriaceae</taxon>
        <taxon>Cedecea</taxon>
    </lineage>
</organism>
<accession>A0A2X2STJ4</accession>
<feature type="domain" description="PAS" evidence="1">
    <location>
        <begin position="17"/>
        <end position="49"/>
    </location>
</feature>
<evidence type="ECO:0000313" key="3">
    <source>
        <dbReference type="Proteomes" id="UP000251197"/>
    </source>
</evidence>
<reference evidence="2 3" key="1">
    <citation type="submission" date="2018-06" db="EMBL/GenBank/DDBJ databases">
        <authorList>
            <consortium name="Pathogen Informatics"/>
            <person name="Doyle S."/>
        </authorList>
    </citation>
    <scope>NUCLEOTIDE SEQUENCE [LARGE SCALE GENOMIC DNA]</scope>
    <source>
        <strain evidence="2 3">NCTC12120</strain>
    </source>
</reference>
<dbReference type="AlphaFoldDB" id="A0A2X2STJ4"/>
<dbReference type="InterPro" id="IPR035965">
    <property type="entry name" value="PAS-like_dom_sf"/>
</dbReference>
<dbReference type="Pfam" id="PF13188">
    <property type="entry name" value="PAS_8"/>
    <property type="match status" value="1"/>
</dbReference>
<dbReference type="EMBL" id="UAVU01000003">
    <property type="protein sequence ID" value="SQA96496.1"/>
    <property type="molecule type" value="Genomic_DNA"/>
</dbReference>
<gene>
    <name evidence="2" type="ORF">NCTC12120_00252</name>
</gene>
<protein>
    <recommendedName>
        <fullName evidence="1">PAS domain-containing protein</fullName>
    </recommendedName>
</protein>